<accession>A0A553RGK4</accession>
<name>A0A553RGK4_9TELE</name>
<evidence type="ECO:0000313" key="2">
    <source>
        <dbReference type="Proteomes" id="UP000316079"/>
    </source>
</evidence>
<protein>
    <submittedName>
        <fullName evidence="1">Uncharacterized protein</fullName>
    </submittedName>
</protein>
<gene>
    <name evidence="1" type="ORF">DNTS_020886</name>
</gene>
<comment type="caution">
    <text evidence="1">The sequence shown here is derived from an EMBL/GenBank/DDBJ whole genome shotgun (WGS) entry which is preliminary data.</text>
</comment>
<organism evidence="1 2">
    <name type="scientific">Danionella cerebrum</name>
    <dbReference type="NCBI Taxonomy" id="2873325"/>
    <lineage>
        <taxon>Eukaryota</taxon>
        <taxon>Metazoa</taxon>
        <taxon>Chordata</taxon>
        <taxon>Craniata</taxon>
        <taxon>Vertebrata</taxon>
        <taxon>Euteleostomi</taxon>
        <taxon>Actinopterygii</taxon>
        <taxon>Neopterygii</taxon>
        <taxon>Teleostei</taxon>
        <taxon>Ostariophysi</taxon>
        <taxon>Cypriniformes</taxon>
        <taxon>Danionidae</taxon>
        <taxon>Danioninae</taxon>
        <taxon>Danionella</taxon>
    </lineage>
</organism>
<evidence type="ECO:0000313" key="1">
    <source>
        <dbReference type="EMBL" id="TRZ01318.1"/>
    </source>
</evidence>
<dbReference type="AlphaFoldDB" id="A0A553RGK4"/>
<sequence length="149" mass="17079">MEMRENRGRKQWRRFTRWADARDVSLESSGAQWRKSAAMVQFIQTVAVLSLCILGALVNCQAEGEQKGHTIGQEICRFYTQDGTMLLDAPKVFEMVLIEFGRDIQTLTPMVTEQWIADVDDDHDRRLNVAECAKLVQKVSETVHRVPQP</sequence>
<dbReference type="OrthoDB" id="8763662at2759"/>
<dbReference type="EMBL" id="SRMA01024121">
    <property type="protein sequence ID" value="TRZ01318.1"/>
    <property type="molecule type" value="Genomic_DNA"/>
</dbReference>
<keyword evidence="2" id="KW-1185">Reference proteome</keyword>
<proteinExistence type="predicted"/>
<reference evidence="1 2" key="1">
    <citation type="journal article" date="2019" name="Sci. Data">
        <title>Hybrid genome assembly and annotation of Danionella translucida.</title>
        <authorList>
            <person name="Kadobianskyi M."/>
            <person name="Schulze L."/>
            <person name="Schuelke M."/>
            <person name="Judkewitz B."/>
        </authorList>
    </citation>
    <scope>NUCLEOTIDE SEQUENCE [LARGE SCALE GENOMIC DNA]</scope>
    <source>
        <strain evidence="1 2">Bolton</strain>
    </source>
</reference>
<dbReference type="Proteomes" id="UP000316079">
    <property type="component" value="Unassembled WGS sequence"/>
</dbReference>
<dbReference type="STRING" id="623744.A0A553RGK4"/>